<reference evidence="4 5" key="1">
    <citation type="submission" date="2021-02" db="EMBL/GenBank/DDBJ databases">
        <title>Variation within the Batrachochytrium salamandrivorans European outbreak.</title>
        <authorList>
            <person name="Kelly M."/>
            <person name="Pasmans F."/>
            <person name="Shea T.P."/>
            <person name="Munoz J.F."/>
            <person name="Carranza S."/>
            <person name="Cuomo C.A."/>
            <person name="Martel A."/>
        </authorList>
    </citation>
    <scope>NUCLEOTIDE SEQUENCE [LARGE SCALE GENOMIC DNA]</scope>
    <source>
        <strain evidence="4 5">AMFP18/2</strain>
    </source>
</reference>
<feature type="chain" id="PRO_5046969621" description="Mid2 domain-containing protein" evidence="3">
    <location>
        <begin position="17"/>
        <end position="388"/>
    </location>
</feature>
<evidence type="ECO:0000256" key="2">
    <source>
        <dbReference type="SAM" id="Phobius"/>
    </source>
</evidence>
<accession>A0ABQ8EYE8</accession>
<feature type="region of interest" description="Disordered" evidence="1">
    <location>
        <begin position="218"/>
        <end position="242"/>
    </location>
</feature>
<dbReference type="EMBL" id="JAFCIX010000527">
    <property type="protein sequence ID" value="KAH6588259.1"/>
    <property type="molecule type" value="Genomic_DNA"/>
</dbReference>
<evidence type="ECO:0000256" key="3">
    <source>
        <dbReference type="SAM" id="SignalP"/>
    </source>
</evidence>
<keyword evidence="2" id="KW-0472">Membrane</keyword>
<comment type="caution">
    <text evidence="4">The sequence shown here is derived from an EMBL/GenBank/DDBJ whole genome shotgun (WGS) entry which is preliminary data.</text>
</comment>
<keyword evidence="3" id="KW-0732">Signal</keyword>
<sequence length="388" mass="40055">MYPVILLLLHWAQVVAVPYGSIRPSPVSSSSFPFSYTPTLYLQRSSVQAVFGPMILAKRAGVAATHQSGAMVTTAISSDPAGVTTTSTVMTQVSKDTLSISATITLQNNSEVHLSSTSVASTVQPTTTANAEGGRASTTLTSDPLVIAPTSNMGTTTTVSIVVHANAATTTTSVAGVVSTVIYTSTATTAAMNSNSLGPNLTTALSAASSSAQSLSSQMDQNASAITSRYPSSTSSTPLSTASPTNINNALNATSTSSGLNAFGQATIITASVFVVIAALAIYLFRKATLQPSSRFKNRIRGPGEIFGNYMADESHSTSRSRPILGSSQRPIDFGIPPSHDASDLLVISELQSSSAARPMKIVTRHISPTSRSGPDLTSPTSPIGKEF</sequence>
<proteinExistence type="predicted"/>
<feature type="region of interest" description="Disordered" evidence="1">
    <location>
        <begin position="367"/>
        <end position="388"/>
    </location>
</feature>
<evidence type="ECO:0000313" key="4">
    <source>
        <dbReference type="EMBL" id="KAH6588259.1"/>
    </source>
</evidence>
<dbReference type="Proteomes" id="UP001648503">
    <property type="component" value="Unassembled WGS sequence"/>
</dbReference>
<keyword evidence="2" id="KW-0812">Transmembrane</keyword>
<organism evidence="4 5">
    <name type="scientific">Batrachochytrium salamandrivorans</name>
    <dbReference type="NCBI Taxonomy" id="1357716"/>
    <lineage>
        <taxon>Eukaryota</taxon>
        <taxon>Fungi</taxon>
        <taxon>Fungi incertae sedis</taxon>
        <taxon>Chytridiomycota</taxon>
        <taxon>Chytridiomycota incertae sedis</taxon>
        <taxon>Chytridiomycetes</taxon>
        <taxon>Rhizophydiales</taxon>
        <taxon>Rhizophydiales incertae sedis</taxon>
        <taxon>Batrachochytrium</taxon>
    </lineage>
</organism>
<evidence type="ECO:0000313" key="5">
    <source>
        <dbReference type="Proteomes" id="UP001648503"/>
    </source>
</evidence>
<protein>
    <recommendedName>
        <fullName evidence="6">Mid2 domain-containing protein</fullName>
    </recommendedName>
</protein>
<feature type="signal peptide" evidence="3">
    <location>
        <begin position="1"/>
        <end position="16"/>
    </location>
</feature>
<feature type="compositionally biased region" description="Polar residues" evidence="1">
    <location>
        <begin position="367"/>
        <end position="382"/>
    </location>
</feature>
<keyword evidence="2" id="KW-1133">Transmembrane helix</keyword>
<feature type="transmembrane region" description="Helical" evidence="2">
    <location>
        <begin position="262"/>
        <end position="285"/>
    </location>
</feature>
<keyword evidence="5" id="KW-1185">Reference proteome</keyword>
<evidence type="ECO:0008006" key="6">
    <source>
        <dbReference type="Google" id="ProtNLM"/>
    </source>
</evidence>
<name>A0ABQ8EYE8_9FUNG</name>
<gene>
    <name evidence="4" type="ORF">BASA50_010810</name>
</gene>
<evidence type="ECO:0000256" key="1">
    <source>
        <dbReference type="SAM" id="MobiDB-lite"/>
    </source>
</evidence>